<keyword evidence="5 6" id="KW-0472">Membrane</keyword>
<name>A0A5A9W171_9GAMM</name>
<dbReference type="Proteomes" id="UP000325302">
    <property type="component" value="Unassembled WGS sequence"/>
</dbReference>
<evidence type="ECO:0000256" key="2">
    <source>
        <dbReference type="ARBA" id="ARBA00009694"/>
    </source>
</evidence>
<dbReference type="AlphaFoldDB" id="A0A5A9W171"/>
<comment type="caution">
    <text evidence="7">The sequence shown here is derived from an EMBL/GenBank/DDBJ whole genome shotgun (WGS) entry which is preliminary data.</text>
</comment>
<dbReference type="PANTHER" id="PTHR43461:SF1">
    <property type="entry name" value="TRANSMEMBRANE PROTEIN 256"/>
    <property type="match status" value="1"/>
</dbReference>
<dbReference type="Pfam" id="PF04241">
    <property type="entry name" value="DUF423"/>
    <property type="match status" value="1"/>
</dbReference>
<comment type="similarity">
    <text evidence="2">Belongs to the UPF0382 family.</text>
</comment>
<keyword evidence="4 6" id="KW-1133">Transmembrane helix</keyword>
<evidence type="ECO:0000256" key="1">
    <source>
        <dbReference type="ARBA" id="ARBA00004141"/>
    </source>
</evidence>
<evidence type="ECO:0000313" key="7">
    <source>
        <dbReference type="EMBL" id="KAA0874476.1"/>
    </source>
</evidence>
<dbReference type="EMBL" id="SMRS01000006">
    <property type="protein sequence ID" value="KAA0874476.1"/>
    <property type="molecule type" value="Genomic_DNA"/>
</dbReference>
<keyword evidence="3 6" id="KW-0812">Transmembrane</keyword>
<gene>
    <name evidence="7" type="ORF">E1H14_09410</name>
</gene>
<sequence length="124" mass="13603">MARGFLIIAALLGMLAVILGAFGAHALAAVLDARQLTVYQTAVSYQFWHALALLAVALLAQRQANRWLLWSGISFLLGVLLFCGSLYAMTLTGWRQLGIITPFGGLAFILGWVFLALSQWRQEH</sequence>
<dbReference type="GO" id="GO:0005886">
    <property type="term" value="C:plasma membrane"/>
    <property type="evidence" value="ECO:0007669"/>
    <property type="project" value="TreeGrafter"/>
</dbReference>
<evidence type="ECO:0000313" key="8">
    <source>
        <dbReference type="Proteomes" id="UP000325302"/>
    </source>
</evidence>
<dbReference type="PANTHER" id="PTHR43461">
    <property type="entry name" value="TRANSMEMBRANE PROTEIN 256"/>
    <property type="match status" value="1"/>
</dbReference>
<feature type="transmembrane region" description="Helical" evidence="6">
    <location>
        <begin position="94"/>
        <end position="117"/>
    </location>
</feature>
<dbReference type="RefSeq" id="WP_149391208.1">
    <property type="nucleotide sequence ID" value="NZ_SMRS01000006.1"/>
</dbReference>
<reference evidence="7 8" key="1">
    <citation type="submission" date="2019-03" db="EMBL/GenBank/DDBJ databases">
        <title>Nitrincola sp. nov. isolated from an Indian soda lake.</title>
        <authorList>
            <person name="Joshi A."/>
            <person name="Thite S.V."/>
            <person name="Joseph N."/>
            <person name="Dhotre D."/>
            <person name="Moorthy M."/>
            <person name="Shouche Y.S."/>
        </authorList>
    </citation>
    <scope>NUCLEOTIDE SEQUENCE [LARGE SCALE GENOMIC DNA]</scope>
    <source>
        <strain evidence="7 8">MEB193</strain>
    </source>
</reference>
<keyword evidence="8" id="KW-1185">Reference proteome</keyword>
<evidence type="ECO:0000256" key="5">
    <source>
        <dbReference type="ARBA" id="ARBA00023136"/>
    </source>
</evidence>
<accession>A0A5A9W171</accession>
<proteinExistence type="inferred from homology"/>
<feature type="transmembrane region" description="Helical" evidence="6">
    <location>
        <begin position="67"/>
        <end position="88"/>
    </location>
</feature>
<feature type="transmembrane region" description="Helical" evidence="6">
    <location>
        <begin position="38"/>
        <end position="60"/>
    </location>
</feature>
<protein>
    <submittedName>
        <fullName evidence="7">DUF423 domain-containing protein</fullName>
    </submittedName>
</protein>
<organism evidence="7 8">
    <name type="scientific">Nitrincola tapanii</name>
    <dbReference type="NCBI Taxonomy" id="1708751"/>
    <lineage>
        <taxon>Bacteria</taxon>
        <taxon>Pseudomonadati</taxon>
        <taxon>Pseudomonadota</taxon>
        <taxon>Gammaproteobacteria</taxon>
        <taxon>Oceanospirillales</taxon>
        <taxon>Oceanospirillaceae</taxon>
        <taxon>Nitrincola</taxon>
    </lineage>
</organism>
<dbReference type="InterPro" id="IPR006696">
    <property type="entry name" value="DUF423"/>
</dbReference>
<comment type="subcellular location">
    <subcellularLocation>
        <location evidence="1">Membrane</location>
        <topology evidence="1">Multi-pass membrane protein</topology>
    </subcellularLocation>
</comment>
<evidence type="ECO:0000256" key="6">
    <source>
        <dbReference type="SAM" id="Phobius"/>
    </source>
</evidence>
<evidence type="ECO:0000256" key="3">
    <source>
        <dbReference type="ARBA" id="ARBA00022692"/>
    </source>
</evidence>
<evidence type="ECO:0000256" key="4">
    <source>
        <dbReference type="ARBA" id="ARBA00022989"/>
    </source>
</evidence>
<dbReference type="OrthoDB" id="9802121at2"/>